<gene>
    <name evidence="12" type="ORF">LELG_02925</name>
</gene>
<dbReference type="PROSITE" id="PS50102">
    <property type="entry name" value="RRM"/>
    <property type="match status" value="5"/>
</dbReference>
<dbReference type="GO" id="GO:0032040">
    <property type="term" value="C:small-subunit processome"/>
    <property type="evidence" value="ECO:0007669"/>
    <property type="project" value="EnsemblFungi"/>
</dbReference>
<dbReference type="Proteomes" id="UP000001996">
    <property type="component" value="Unassembled WGS sequence"/>
</dbReference>
<dbReference type="GO" id="GO:0030686">
    <property type="term" value="C:90S preribosome"/>
    <property type="evidence" value="ECO:0007669"/>
    <property type="project" value="EnsemblFungi"/>
</dbReference>
<feature type="domain" description="RRM" evidence="11">
    <location>
        <begin position="637"/>
        <end position="720"/>
    </location>
</feature>
<dbReference type="CDD" id="cd12565">
    <property type="entry name" value="RRM1_MRD1"/>
    <property type="match status" value="1"/>
</dbReference>
<evidence type="ECO:0000256" key="3">
    <source>
        <dbReference type="ARBA" id="ARBA00013428"/>
    </source>
</evidence>
<feature type="coiled-coil region" evidence="10">
    <location>
        <begin position="816"/>
        <end position="843"/>
    </location>
</feature>
<dbReference type="STRING" id="379508.A5DZY8"/>
<keyword evidence="10" id="KW-0175">Coiled coil</keyword>
<dbReference type="CDD" id="cd12320">
    <property type="entry name" value="RRM6_RBM19_RRM5_MRD1"/>
    <property type="match status" value="1"/>
</dbReference>
<keyword evidence="13" id="KW-1185">Reference proteome</keyword>
<evidence type="ECO:0000256" key="8">
    <source>
        <dbReference type="ARBA" id="ARBA00023274"/>
    </source>
</evidence>
<dbReference type="HOGENOM" id="CLU_008479_0_0_1"/>
<feature type="coiled-coil region" evidence="10">
    <location>
        <begin position="90"/>
        <end position="120"/>
    </location>
</feature>
<dbReference type="SMART" id="SM00361">
    <property type="entry name" value="RRM_1"/>
    <property type="match status" value="2"/>
</dbReference>
<evidence type="ECO:0000313" key="12">
    <source>
        <dbReference type="EMBL" id="EDK44746.1"/>
    </source>
</evidence>
<evidence type="ECO:0000256" key="10">
    <source>
        <dbReference type="SAM" id="Coils"/>
    </source>
</evidence>
<evidence type="ECO:0000256" key="5">
    <source>
        <dbReference type="ARBA" id="ARBA00022737"/>
    </source>
</evidence>
<reference evidence="12 13" key="1">
    <citation type="journal article" date="2009" name="Nature">
        <title>Evolution of pathogenicity and sexual reproduction in eight Candida genomes.</title>
        <authorList>
            <person name="Butler G."/>
            <person name="Rasmussen M.D."/>
            <person name="Lin M.F."/>
            <person name="Santos M.A."/>
            <person name="Sakthikumar S."/>
            <person name="Munro C.A."/>
            <person name="Rheinbay E."/>
            <person name="Grabherr M."/>
            <person name="Forche A."/>
            <person name="Reedy J.L."/>
            <person name="Agrafioti I."/>
            <person name="Arnaud M.B."/>
            <person name="Bates S."/>
            <person name="Brown A.J."/>
            <person name="Brunke S."/>
            <person name="Costanzo M.C."/>
            <person name="Fitzpatrick D.A."/>
            <person name="de Groot P.W."/>
            <person name="Harris D."/>
            <person name="Hoyer L.L."/>
            <person name="Hube B."/>
            <person name="Klis F.M."/>
            <person name="Kodira C."/>
            <person name="Lennard N."/>
            <person name="Logue M.E."/>
            <person name="Martin R."/>
            <person name="Neiman A.M."/>
            <person name="Nikolaou E."/>
            <person name="Quail M.A."/>
            <person name="Quinn J."/>
            <person name="Santos M.C."/>
            <person name="Schmitzberger F.F."/>
            <person name="Sherlock G."/>
            <person name="Shah P."/>
            <person name="Silverstein K.A."/>
            <person name="Skrzypek M.S."/>
            <person name="Soll D."/>
            <person name="Staggs R."/>
            <person name="Stansfield I."/>
            <person name="Stumpf M.P."/>
            <person name="Sudbery P.E."/>
            <person name="Srikantha T."/>
            <person name="Zeng Q."/>
            <person name="Berman J."/>
            <person name="Berriman M."/>
            <person name="Heitman J."/>
            <person name="Gow N.A."/>
            <person name="Lorenz M.C."/>
            <person name="Birren B.W."/>
            <person name="Kellis M."/>
            <person name="Cuomo C.A."/>
        </authorList>
    </citation>
    <scope>NUCLEOTIDE SEQUENCE [LARGE SCALE GENOMIC DNA]</scope>
    <source>
        <strain evidence="13">ATCC 11503 / BCRC 21390 / CBS 2605 / JCM 1781 / NBRC 1676 / NRRL YB-4239</strain>
    </source>
</reference>
<dbReference type="FunFam" id="3.30.70.330:FF:000247">
    <property type="entry name" value="Multiple RNA-binding domain-containing protein 1"/>
    <property type="match status" value="1"/>
</dbReference>
<keyword evidence="6 9" id="KW-0694">RNA-binding</keyword>
<dbReference type="CDD" id="cd12568">
    <property type="entry name" value="RRM3_MRD1"/>
    <property type="match status" value="1"/>
</dbReference>
<dbReference type="GO" id="GO:0034462">
    <property type="term" value="P:small-subunit processome assembly"/>
    <property type="evidence" value="ECO:0007669"/>
    <property type="project" value="EnsemblFungi"/>
</dbReference>
<dbReference type="GO" id="GO:0042134">
    <property type="term" value="F:rRNA primary transcript binding"/>
    <property type="evidence" value="ECO:0007669"/>
    <property type="project" value="EnsemblFungi"/>
</dbReference>
<accession>A5DZY8</accession>
<feature type="domain" description="RRM" evidence="11">
    <location>
        <begin position="744"/>
        <end position="821"/>
    </location>
</feature>
<proteinExistence type="inferred from homology"/>
<dbReference type="FunFam" id="3.30.70.330:FF:000459">
    <property type="entry name" value="Multiple RNA-binding domain-containing protein 1"/>
    <property type="match status" value="1"/>
</dbReference>
<dbReference type="EMBL" id="CH981526">
    <property type="protein sequence ID" value="EDK44746.1"/>
    <property type="molecule type" value="Genomic_DNA"/>
</dbReference>
<protein>
    <recommendedName>
        <fullName evidence="3">Multiple RNA-binding domain-containing protein 1</fullName>
    </recommendedName>
</protein>
<feature type="domain" description="RRM" evidence="11">
    <location>
        <begin position="313"/>
        <end position="391"/>
    </location>
</feature>
<evidence type="ECO:0000256" key="4">
    <source>
        <dbReference type="ARBA" id="ARBA00022552"/>
    </source>
</evidence>
<dbReference type="GO" id="GO:0000447">
    <property type="term" value="P:endonucleolytic cleavage in ITS1 to separate SSU-rRNA from 5.8S rRNA and LSU-rRNA from tricistronic rRNA transcript (SSU-rRNA, 5.8S rRNA, LSU-rRNA)"/>
    <property type="evidence" value="ECO:0007669"/>
    <property type="project" value="EnsemblFungi"/>
</dbReference>
<keyword evidence="5" id="KW-0677">Repeat</keyword>
<keyword evidence="7" id="KW-0539">Nucleus</keyword>
<dbReference type="InterPro" id="IPR000504">
    <property type="entry name" value="RRM_dom"/>
</dbReference>
<dbReference type="InterPro" id="IPR003954">
    <property type="entry name" value="RRM_euk-type"/>
</dbReference>
<evidence type="ECO:0000313" key="13">
    <source>
        <dbReference type="Proteomes" id="UP000001996"/>
    </source>
</evidence>
<comment type="similarity">
    <text evidence="2">Belongs to the RRM MRD1 family.</text>
</comment>
<keyword evidence="4" id="KW-0698">rRNA processing</keyword>
<feature type="domain" description="RRM" evidence="11">
    <location>
        <begin position="496"/>
        <end position="568"/>
    </location>
</feature>
<dbReference type="InParanoid" id="A5DZY8"/>
<comment type="subcellular location">
    <subcellularLocation>
        <location evidence="1">Nucleus</location>
    </subcellularLocation>
</comment>
<dbReference type="KEGG" id="lel:PVL30_003754"/>
<feature type="domain" description="RRM" evidence="11">
    <location>
        <begin position="2"/>
        <end position="79"/>
    </location>
</feature>
<keyword evidence="8" id="KW-0687">Ribonucleoprotein</keyword>
<dbReference type="OrthoDB" id="439639at2759"/>
<dbReference type="PANTHER" id="PTHR10352">
    <property type="entry name" value="EUKARYOTIC TRANSLATION INITIATION FACTOR 3 SUBUNIT G"/>
    <property type="match status" value="1"/>
</dbReference>
<dbReference type="eggNOG" id="KOG0110">
    <property type="taxonomic scope" value="Eukaryota"/>
</dbReference>
<dbReference type="GO" id="GO:0000472">
    <property type="term" value="P:endonucleolytic cleavage to generate mature 5'-end of SSU-rRNA from (SSU-rRNA, 5.8S rRNA, LSU-rRNA)"/>
    <property type="evidence" value="ECO:0007669"/>
    <property type="project" value="EnsemblFungi"/>
</dbReference>
<dbReference type="InterPro" id="IPR034482">
    <property type="entry name" value="Mrd1_RRM3"/>
</dbReference>
<dbReference type="OMA" id="FNNTCIQ"/>
<dbReference type="GO" id="GO:0000480">
    <property type="term" value="P:endonucleolytic cleavage in 5'-ETS of tricistronic rRNA transcript (SSU-rRNA, 5.8S rRNA, LSU-rRNA)"/>
    <property type="evidence" value="ECO:0007669"/>
    <property type="project" value="EnsemblFungi"/>
</dbReference>
<evidence type="ECO:0000256" key="2">
    <source>
        <dbReference type="ARBA" id="ARBA00008033"/>
    </source>
</evidence>
<evidence type="ECO:0000256" key="6">
    <source>
        <dbReference type="ARBA" id="ARBA00022884"/>
    </source>
</evidence>
<dbReference type="GeneID" id="5233436"/>
<dbReference type="InterPro" id="IPR035979">
    <property type="entry name" value="RBD_domain_sf"/>
</dbReference>
<dbReference type="SMART" id="SM00360">
    <property type="entry name" value="RRM"/>
    <property type="match status" value="5"/>
</dbReference>
<evidence type="ECO:0000256" key="7">
    <source>
        <dbReference type="ARBA" id="ARBA00023242"/>
    </source>
</evidence>
<name>A5DZY8_LODEL</name>
<organism evidence="12 13">
    <name type="scientific">Lodderomyces elongisporus (strain ATCC 11503 / CBS 2605 / JCM 1781 / NBRC 1676 / NRRL YB-4239)</name>
    <name type="common">Yeast</name>
    <name type="synonym">Saccharomyces elongisporus</name>
    <dbReference type="NCBI Taxonomy" id="379508"/>
    <lineage>
        <taxon>Eukaryota</taxon>
        <taxon>Fungi</taxon>
        <taxon>Dikarya</taxon>
        <taxon>Ascomycota</taxon>
        <taxon>Saccharomycotina</taxon>
        <taxon>Pichiomycetes</taxon>
        <taxon>Debaryomycetaceae</taxon>
        <taxon>Candida/Lodderomyces clade</taxon>
        <taxon>Lodderomyces</taxon>
    </lineage>
</organism>
<evidence type="ECO:0000256" key="9">
    <source>
        <dbReference type="PROSITE-ProRule" id="PRU00176"/>
    </source>
</evidence>
<evidence type="ECO:0000256" key="1">
    <source>
        <dbReference type="ARBA" id="ARBA00004123"/>
    </source>
</evidence>
<dbReference type="FunCoup" id="A5DZY8">
    <property type="interactions" value="1139"/>
</dbReference>
<dbReference type="Gene3D" id="3.30.70.330">
    <property type="match status" value="5"/>
</dbReference>
<dbReference type="VEuPathDB" id="FungiDB:LELG_02925"/>
<dbReference type="InterPro" id="IPR012677">
    <property type="entry name" value="Nucleotide-bd_a/b_plait_sf"/>
</dbReference>
<dbReference type="AlphaFoldDB" id="A5DZY8"/>
<dbReference type="SUPFAM" id="SSF54928">
    <property type="entry name" value="RNA-binding domain, RBD"/>
    <property type="match status" value="3"/>
</dbReference>
<dbReference type="Pfam" id="PF00076">
    <property type="entry name" value="RRM_1"/>
    <property type="match status" value="5"/>
</dbReference>
<evidence type="ECO:0000259" key="11">
    <source>
        <dbReference type="PROSITE" id="PS50102"/>
    </source>
</evidence>
<sequence>MSRLIVKGLPKYFTEDNLRKHFGEQGDVTDVKLVKSKNGESRRFAFIGYKSRESAEKAVKFFNKSFLDTARIDVEIAKTFSDPNVPISFREKRKRDNERLRRQEEALIEQNEMAKNVKRQKPKSAIEEEMENDPKFREYMEVMKPSHEVKSWANDAIADGSGGRSAKELEDALAGDTKPIAQNYDVIEAKESASDDEYEDFSKIEARKGGEEGEEGEEDKEEEMMMMMSLDNVENNLAKDENVSDLDWLKSRSIRIKENGEVPESALENDSLKQNEGINPLTVLETTEVLVPVSKSVQKTEEEKTLEKLQDTGRLFIRNILYEATEDDFRELFLPYGALEEVHIAIDTRTSKSKGFVYIQFVNPQDAVRAYSSLDKEIFQGRLLHILAADRKKSHRLDEFDLKNLPLKKQRELKRKEQAVKTQFSWNSLFMNTDAVMESMAAKLGVTKSQLIDPENSSSAVKQALAEAHVIGDVKKFFEDKGVDLTSFNKKERDDKIILVKNFTYGTTTEELGELFSQYGPIARIIMPPAGTIAIVEFKDAPSARAAFTKLAYKRFNSSILYLEKGPKDLFTRAPTTAEEASLNVGIGADTAGTAGVAGVAGNISQPVKAVEVISANDILGQDIDDTEDGDIHGSTVSIFVKNLNFSTTVQQLSDLFKPLSGFVLATVKTKPDPKNTGKTLSMGFGFVEFRSKAQADAAIAALDGHVLDGHKLQLKISHKQSGGAKDSRATAVGSAAAKSGKSNKIIIKNLPFEATRKDLLELFGAFGSLKSVRVPKKFDQSARGFAFIEFNLLKEAENAMTQLEGVHLLGRRLVMQYAERDADNAEAEIERMTKKVKKQVGTQNMAAARLAGKSKIELEEKQDEFDV</sequence>